<organism evidence="1">
    <name type="scientific">Tanacetum cinerariifolium</name>
    <name type="common">Dalmatian daisy</name>
    <name type="synonym">Chrysanthemum cinerariifolium</name>
    <dbReference type="NCBI Taxonomy" id="118510"/>
    <lineage>
        <taxon>Eukaryota</taxon>
        <taxon>Viridiplantae</taxon>
        <taxon>Streptophyta</taxon>
        <taxon>Embryophyta</taxon>
        <taxon>Tracheophyta</taxon>
        <taxon>Spermatophyta</taxon>
        <taxon>Magnoliopsida</taxon>
        <taxon>eudicotyledons</taxon>
        <taxon>Gunneridae</taxon>
        <taxon>Pentapetalae</taxon>
        <taxon>asterids</taxon>
        <taxon>campanulids</taxon>
        <taxon>Asterales</taxon>
        <taxon>Asteraceae</taxon>
        <taxon>Asteroideae</taxon>
        <taxon>Anthemideae</taxon>
        <taxon>Anthemidinae</taxon>
        <taxon>Tanacetum</taxon>
    </lineage>
</organism>
<gene>
    <name evidence="1" type="ORF">Tci_927208</name>
</gene>
<dbReference type="AlphaFoldDB" id="A0A699X6S8"/>
<accession>A0A699X6S8</accession>
<sequence length="91" mass="10206">GLHHLRQPEHHGRRRYRSWCCLRGNLYCRSAGLFADGPLRQLARWPGARHGPERVLYLHRGRDHGLQLANGAGRGVHLGADLHGPDPVAHS</sequence>
<dbReference type="EMBL" id="BKCJ011815598">
    <property type="protein sequence ID" value="GFD55239.1"/>
    <property type="molecule type" value="Genomic_DNA"/>
</dbReference>
<protein>
    <submittedName>
        <fullName evidence="1">Uncharacterized protein</fullName>
    </submittedName>
</protein>
<comment type="caution">
    <text evidence="1">The sequence shown here is derived from an EMBL/GenBank/DDBJ whole genome shotgun (WGS) entry which is preliminary data.</text>
</comment>
<name>A0A699X6S8_TANCI</name>
<feature type="non-terminal residue" evidence="1">
    <location>
        <position position="1"/>
    </location>
</feature>
<evidence type="ECO:0000313" key="1">
    <source>
        <dbReference type="EMBL" id="GFD55239.1"/>
    </source>
</evidence>
<reference evidence="1" key="1">
    <citation type="journal article" date="2019" name="Sci. Rep.">
        <title>Draft genome of Tanacetum cinerariifolium, the natural source of mosquito coil.</title>
        <authorList>
            <person name="Yamashiro T."/>
            <person name="Shiraishi A."/>
            <person name="Satake H."/>
            <person name="Nakayama K."/>
        </authorList>
    </citation>
    <scope>NUCLEOTIDE SEQUENCE</scope>
</reference>
<proteinExistence type="predicted"/>